<sequence length="104" mass="11954">MMSDFSVENIVWTQVLKEAFGESVELEDDKGHIEVYDIAAEFEVDGQGYAILVQPDRTDEEYEVLRIVKEADGGLQLATIDDDEEWENVSELYDELTFPEEDED</sequence>
<protein>
    <recommendedName>
        <fullName evidence="3">DUF1292 domain-containing protein</fullName>
    </recommendedName>
</protein>
<evidence type="ECO:0000313" key="2">
    <source>
        <dbReference type="Proteomes" id="UP000036932"/>
    </source>
</evidence>
<dbReference type="AlphaFoldDB" id="A0A0M1P1J8"/>
<name>A0A0M1P1J8_9BACL</name>
<evidence type="ECO:0008006" key="3">
    <source>
        <dbReference type="Google" id="ProtNLM"/>
    </source>
</evidence>
<reference evidence="2" key="1">
    <citation type="submission" date="2015-08" db="EMBL/GenBank/DDBJ databases">
        <title>Genome sequencing project for genomic taxonomy and phylogenomics of Bacillus-like bacteria.</title>
        <authorList>
            <person name="Liu B."/>
            <person name="Wang J."/>
            <person name="Zhu Y."/>
            <person name="Liu G."/>
            <person name="Chen Q."/>
            <person name="Chen Z."/>
            <person name="Lan J."/>
            <person name="Che J."/>
            <person name="Ge C."/>
            <person name="Shi H."/>
            <person name="Pan Z."/>
            <person name="Liu X."/>
        </authorList>
    </citation>
    <scope>NUCLEOTIDE SEQUENCE [LARGE SCALE GENOMIC DNA]</scope>
    <source>
        <strain evidence="2">FJAT-22460</strain>
    </source>
</reference>
<accession>A0A0M1P1J8</accession>
<dbReference type="Proteomes" id="UP000036932">
    <property type="component" value="Unassembled WGS sequence"/>
</dbReference>
<dbReference type="Pfam" id="PF06949">
    <property type="entry name" value="DUF1292"/>
    <property type="match status" value="1"/>
</dbReference>
<gene>
    <name evidence="1" type="ORF">AM231_03335</name>
</gene>
<keyword evidence="2" id="KW-1185">Reference proteome</keyword>
<proteinExistence type="predicted"/>
<dbReference type="InterPro" id="IPR009711">
    <property type="entry name" value="UPF0473"/>
</dbReference>
<comment type="caution">
    <text evidence="1">The sequence shown here is derived from an EMBL/GenBank/DDBJ whole genome shotgun (WGS) entry which is preliminary data.</text>
</comment>
<dbReference type="PATRIC" id="fig|1705565.3.peg.2539"/>
<dbReference type="EMBL" id="LIUT01000001">
    <property type="protein sequence ID" value="KOR88267.1"/>
    <property type="molecule type" value="Genomic_DNA"/>
</dbReference>
<evidence type="ECO:0000313" key="1">
    <source>
        <dbReference type="EMBL" id="KOR88267.1"/>
    </source>
</evidence>
<dbReference type="OrthoDB" id="2990381at2"/>
<organism evidence="1 2">
    <name type="scientific">Paenibacillus solani</name>
    <dbReference type="NCBI Taxonomy" id="1705565"/>
    <lineage>
        <taxon>Bacteria</taxon>
        <taxon>Bacillati</taxon>
        <taxon>Bacillota</taxon>
        <taxon>Bacilli</taxon>
        <taxon>Bacillales</taxon>
        <taxon>Paenibacillaceae</taxon>
        <taxon>Paenibacillus</taxon>
    </lineage>
</organism>